<comment type="subcellular location">
    <subcellularLocation>
        <location evidence="1">Membrane</location>
        <topology evidence="1">Multi-pass membrane protein</topology>
    </subcellularLocation>
</comment>
<dbReference type="AlphaFoldDB" id="A0A5B2TEY2"/>
<feature type="transmembrane region" description="Helical" evidence="6">
    <location>
        <begin position="367"/>
        <end position="386"/>
    </location>
</feature>
<feature type="transmembrane region" description="Helical" evidence="6">
    <location>
        <begin position="496"/>
        <end position="516"/>
    </location>
</feature>
<evidence type="ECO:0000256" key="1">
    <source>
        <dbReference type="ARBA" id="ARBA00004141"/>
    </source>
</evidence>
<sequence>MSATAAAPAAAPDARRMAACLGAAVLLWVTQGLGLNLVSANTYQLQGALGATVNEATWLVAAYMAPNVSLTAILTKVRSQFGLRRFAEISIALFAVVSVLHLFVFNLHSAVAVRFVAGIAASPISTLGFLYMLEAFPPEKKLSWGLSLALTCSAATPALARLISPVLLDLDQWRGLYTLEVGLALLCLAVVWRLPLAPVPRARVLHWLDAVSYPLIALGFGLLAVVFTLGRLYWWFEAPWIGICLAVAVLALALAAAIEFNRETPLMNIRWLASGEMVRLALVLLAFRIVLSEQSSGAPGLFQALGLLNEQSRGLYLTILGASVTGGVLCGALLKPERIPALHILSLACIAAGAFMDGHATTLTRPAGMHLSQGLIAFGGALFLPAAMQTGMTHTLKQGPPFVTSFILVFLFTQSLGGLIGSALFGTFVTLREKYHSSYLVEHITLADPLVAGRVRQLAATYAGVLPDERLRSAEGLALLSQQATREANVLAYNDAFLLIAAMATLTLLVLLAASFRRWLRRTARPAAATA</sequence>
<evidence type="ECO:0000256" key="6">
    <source>
        <dbReference type="SAM" id="Phobius"/>
    </source>
</evidence>
<dbReference type="EMBL" id="VUKA01000006">
    <property type="protein sequence ID" value="KAA2212684.1"/>
    <property type="molecule type" value="Genomic_DNA"/>
</dbReference>
<evidence type="ECO:0000256" key="2">
    <source>
        <dbReference type="ARBA" id="ARBA00022448"/>
    </source>
</evidence>
<name>A0A5B2TEY2_9PROT</name>
<dbReference type="OrthoDB" id="5314453at2"/>
<dbReference type="InterPro" id="IPR036259">
    <property type="entry name" value="MFS_trans_sf"/>
</dbReference>
<keyword evidence="4 6" id="KW-1133">Transmembrane helix</keyword>
<evidence type="ECO:0000256" key="3">
    <source>
        <dbReference type="ARBA" id="ARBA00022692"/>
    </source>
</evidence>
<feature type="transmembrane region" description="Helical" evidence="6">
    <location>
        <begin position="215"/>
        <end position="234"/>
    </location>
</feature>
<feature type="transmembrane region" description="Helical" evidence="6">
    <location>
        <begin position="86"/>
        <end position="105"/>
    </location>
</feature>
<reference evidence="7 8" key="1">
    <citation type="journal article" date="2015" name="Int. J. Syst. Evol. Microbiol.">
        <title>Roseomonas oryzae sp. nov., isolated from paddy rhizosphere soil.</title>
        <authorList>
            <person name="Ramaprasad E.V."/>
            <person name="Sasikala Ch."/>
            <person name="Ramana Ch.V."/>
        </authorList>
    </citation>
    <scope>NUCLEOTIDE SEQUENCE [LARGE SCALE GENOMIC DNA]</scope>
    <source>
        <strain evidence="7 8">KCTC 42542</strain>
    </source>
</reference>
<feature type="transmembrane region" description="Helical" evidence="6">
    <location>
        <begin position="240"/>
        <end position="260"/>
    </location>
</feature>
<dbReference type="GO" id="GO:0016020">
    <property type="term" value="C:membrane"/>
    <property type="evidence" value="ECO:0007669"/>
    <property type="project" value="UniProtKB-SubCell"/>
</dbReference>
<dbReference type="SUPFAM" id="SSF103473">
    <property type="entry name" value="MFS general substrate transporter"/>
    <property type="match status" value="1"/>
</dbReference>
<evidence type="ECO:0000313" key="8">
    <source>
        <dbReference type="Proteomes" id="UP000322110"/>
    </source>
</evidence>
<feature type="transmembrane region" description="Helical" evidence="6">
    <location>
        <begin position="56"/>
        <end position="74"/>
    </location>
</feature>
<evidence type="ECO:0000256" key="5">
    <source>
        <dbReference type="ARBA" id="ARBA00023136"/>
    </source>
</evidence>
<dbReference type="InterPro" id="IPR011701">
    <property type="entry name" value="MFS"/>
</dbReference>
<organism evidence="7 8">
    <name type="scientific">Teichococcus oryzae</name>
    <dbReference type="NCBI Taxonomy" id="1608942"/>
    <lineage>
        <taxon>Bacteria</taxon>
        <taxon>Pseudomonadati</taxon>
        <taxon>Pseudomonadota</taxon>
        <taxon>Alphaproteobacteria</taxon>
        <taxon>Acetobacterales</taxon>
        <taxon>Roseomonadaceae</taxon>
        <taxon>Roseomonas</taxon>
    </lineage>
</organism>
<protein>
    <submittedName>
        <fullName evidence="7">MFS transporter</fullName>
    </submittedName>
</protein>
<feature type="transmembrane region" description="Helical" evidence="6">
    <location>
        <begin position="175"/>
        <end position="194"/>
    </location>
</feature>
<dbReference type="PANTHER" id="PTHR42718:SF9">
    <property type="entry name" value="MAJOR FACILITATOR SUPERFAMILY MULTIDRUG TRANSPORTER MFSC"/>
    <property type="match status" value="1"/>
</dbReference>
<keyword evidence="8" id="KW-1185">Reference proteome</keyword>
<evidence type="ECO:0000256" key="4">
    <source>
        <dbReference type="ARBA" id="ARBA00022989"/>
    </source>
</evidence>
<dbReference type="GO" id="GO:0022857">
    <property type="term" value="F:transmembrane transporter activity"/>
    <property type="evidence" value="ECO:0007669"/>
    <property type="project" value="InterPro"/>
</dbReference>
<feature type="transmembrane region" description="Helical" evidence="6">
    <location>
        <begin position="406"/>
        <end position="431"/>
    </location>
</feature>
<evidence type="ECO:0000313" key="7">
    <source>
        <dbReference type="EMBL" id="KAA2212684.1"/>
    </source>
</evidence>
<dbReference type="RefSeq" id="WP_149812712.1">
    <property type="nucleotide sequence ID" value="NZ_VUKA01000006.1"/>
</dbReference>
<dbReference type="Gene3D" id="1.20.1250.20">
    <property type="entry name" value="MFS general substrate transporter like domains"/>
    <property type="match status" value="1"/>
</dbReference>
<feature type="transmembrane region" description="Helical" evidence="6">
    <location>
        <begin position="111"/>
        <end position="132"/>
    </location>
</feature>
<keyword evidence="3 6" id="KW-0812">Transmembrane</keyword>
<gene>
    <name evidence="7" type="ORF">F0Q34_13285</name>
</gene>
<dbReference type="PANTHER" id="PTHR42718">
    <property type="entry name" value="MAJOR FACILITATOR SUPERFAMILY MULTIDRUG TRANSPORTER MFSC"/>
    <property type="match status" value="1"/>
</dbReference>
<feature type="transmembrane region" description="Helical" evidence="6">
    <location>
        <begin position="272"/>
        <end position="291"/>
    </location>
</feature>
<feature type="transmembrane region" description="Helical" evidence="6">
    <location>
        <begin position="144"/>
        <end position="163"/>
    </location>
</feature>
<dbReference type="Proteomes" id="UP000322110">
    <property type="component" value="Unassembled WGS sequence"/>
</dbReference>
<dbReference type="Pfam" id="PF07690">
    <property type="entry name" value="MFS_1"/>
    <property type="match status" value="1"/>
</dbReference>
<keyword evidence="2" id="KW-0813">Transport</keyword>
<feature type="transmembrane region" description="Helical" evidence="6">
    <location>
        <begin position="341"/>
        <end position="361"/>
    </location>
</feature>
<feature type="transmembrane region" description="Helical" evidence="6">
    <location>
        <begin position="315"/>
        <end position="334"/>
    </location>
</feature>
<proteinExistence type="predicted"/>
<comment type="caution">
    <text evidence="7">The sequence shown here is derived from an EMBL/GenBank/DDBJ whole genome shotgun (WGS) entry which is preliminary data.</text>
</comment>
<keyword evidence="5 6" id="KW-0472">Membrane</keyword>
<accession>A0A5B2TEY2</accession>